<dbReference type="Gene3D" id="3.50.50.60">
    <property type="entry name" value="FAD/NAD(P)-binding domain"/>
    <property type="match status" value="2"/>
</dbReference>
<keyword evidence="2" id="KW-0285">Flavoprotein</keyword>
<dbReference type="InterPro" id="IPR001100">
    <property type="entry name" value="Pyr_nuc-diS_OxRdtase"/>
</dbReference>
<dbReference type="InterPro" id="IPR004099">
    <property type="entry name" value="Pyr_nucl-diS_OxRdtase_dimer"/>
</dbReference>
<dbReference type="InterPro" id="IPR023753">
    <property type="entry name" value="FAD/NAD-binding_dom"/>
</dbReference>
<dbReference type="GO" id="GO:0050660">
    <property type="term" value="F:flavin adenine dinucleotide binding"/>
    <property type="evidence" value="ECO:0007669"/>
    <property type="project" value="TreeGrafter"/>
</dbReference>
<proteinExistence type="inferred from homology"/>
<comment type="caution">
    <text evidence="8">The sequence shown here is derived from an EMBL/GenBank/DDBJ whole genome shotgun (WGS) entry which is preliminary data.</text>
</comment>
<feature type="binding site" evidence="4">
    <location>
        <begin position="179"/>
        <end position="186"/>
    </location>
    <ligand>
        <name>NAD(+)</name>
        <dbReference type="ChEBI" id="CHEBI:57540"/>
    </ligand>
</feature>
<evidence type="ECO:0000256" key="4">
    <source>
        <dbReference type="PIRSR" id="PIRSR000350-3"/>
    </source>
</evidence>
<evidence type="ECO:0000256" key="3">
    <source>
        <dbReference type="ARBA" id="ARBA00022827"/>
    </source>
</evidence>
<evidence type="ECO:0000313" key="8">
    <source>
        <dbReference type="EMBL" id="GID10383.1"/>
    </source>
</evidence>
<reference evidence="8" key="1">
    <citation type="submission" date="2021-01" db="EMBL/GenBank/DDBJ databases">
        <title>Whole genome shotgun sequence of Actinocatenispora rupis NBRC 107355.</title>
        <authorList>
            <person name="Komaki H."/>
            <person name="Tamura T."/>
        </authorList>
    </citation>
    <scope>NUCLEOTIDE SEQUENCE</scope>
    <source>
        <strain evidence="8">NBRC 107355</strain>
    </source>
</reference>
<comment type="similarity">
    <text evidence="1">Belongs to the class-I pyridine nucleotide-disulfide oxidoreductase family.</text>
</comment>
<feature type="domain" description="Pyridine nucleotide-disulphide oxidoreductase dimerisation" evidence="6">
    <location>
        <begin position="339"/>
        <end position="448"/>
    </location>
</feature>
<dbReference type="Gene3D" id="3.30.390.30">
    <property type="match status" value="1"/>
</dbReference>
<dbReference type="GO" id="GO:0003955">
    <property type="term" value="F:NAD(P)H dehydrogenase (quinone) activity"/>
    <property type="evidence" value="ECO:0007669"/>
    <property type="project" value="TreeGrafter"/>
</dbReference>
<accession>A0A8J3J8P2</accession>
<keyword evidence="3 4" id="KW-0274">FAD</keyword>
<feature type="binding site" evidence="4">
    <location>
        <position position="47"/>
    </location>
    <ligand>
        <name>FAD</name>
        <dbReference type="ChEBI" id="CHEBI:57692"/>
    </ligand>
</feature>
<keyword evidence="4" id="KW-0547">Nucleotide-binding</keyword>
<keyword evidence="9" id="KW-1185">Reference proteome</keyword>
<dbReference type="SUPFAM" id="SSF55424">
    <property type="entry name" value="FAD/NAD-linked reductases, dimerisation (C-terminal) domain"/>
    <property type="match status" value="1"/>
</dbReference>
<name>A0A8J3J8P2_9ACTN</name>
<evidence type="ECO:0000256" key="1">
    <source>
        <dbReference type="ARBA" id="ARBA00007532"/>
    </source>
</evidence>
<evidence type="ECO:0000313" key="9">
    <source>
        <dbReference type="Proteomes" id="UP000612808"/>
    </source>
</evidence>
<dbReference type="Proteomes" id="UP000612808">
    <property type="component" value="Unassembled WGS sequence"/>
</dbReference>
<gene>
    <name evidence="8" type="ORF">Aru02nite_12720</name>
</gene>
<evidence type="ECO:0000259" key="7">
    <source>
        <dbReference type="Pfam" id="PF07992"/>
    </source>
</evidence>
<evidence type="ECO:0000256" key="2">
    <source>
        <dbReference type="ARBA" id="ARBA00022630"/>
    </source>
</evidence>
<dbReference type="InterPro" id="IPR016156">
    <property type="entry name" value="FAD/NAD-linked_Rdtase_dimer_sf"/>
</dbReference>
<dbReference type="InterPro" id="IPR036188">
    <property type="entry name" value="FAD/NAD-bd_sf"/>
</dbReference>
<protein>
    <submittedName>
        <fullName evidence="8">Pyridine nucleotide-disulfide oxidoreductase</fullName>
    </submittedName>
</protein>
<feature type="binding site" evidence="4">
    <location>
        <position position="304"/>
    </location>
    <ligand>
        <name>FAD</name>
        <dbReference type="ChEBI" id="CHEBI:57692"/>
    </ligand>
</feature>
<dbReference type="PIRSF" id="PIRSF000350">
    <property type="entry name" value="Mercury_reductase_MerA"/>
    <property type="match status" value="1"/>
</dbReference>
<evidence type="ECO:0000256" key="5">
    <source>
        <dbReference type="PIRSR" id="PIRSR000350-4"/>
    </source>
</evidence>
<feature type="binding site" evidence="4">
    <location>
        <position position="265"/>
    </location>
    <ligand>
        <name>NAD(+)</name>
        <dbReference type="ChEBI" id="CHEBI:57540"/>
    </ligand>
</feature>
<dbReference type="Pfam" id="PF07992">
    <property type="entry name" value="Pyr_redox_2"/>
    <property type="match status" value="1"/>
</dbReference>
<dbReference type="PRINTS" id="PR00368">
    <property type="entry name" value="FADPNR"/>
</dbReference>
<feature type="domain" description="FAD/NAD(P)-binding" evidence="7">
    <location>
        <begin position="1"/>
        <end position="319"/>
    </location>
</feature>
<keyword evidence="4" id="KW-0520">NAD</keyword>
<feature type="disulfide bond" description="Redox-active" evidence="5">
    <location>
        <begin position="38"/>
        <end position="43"/>
    </location>
</feature>
<dbReference type="PRINTS" id="PR00411">
    <property type="entry name" value="PNDRDTASEI"/>
</dbReference>
<evidence type="ECO:0000259" key="6">
    <source>
        <dbReference type="Pfam" id="PF02852"/>
    </source>
</evidence>
<sequence length="453" mass="46846">MDVVVLGLGVGGEEVAGRLAAAGLSVVGVERRLVGGECPYYACVPTKMMVRAADLLAEARRVDGMAGHADVRPDWTPVAHRIRAEATDNWNDQVAVDRLVGKGARFVRGDGRLVGPKRVAVTPADGSGERVYDAGTAVVLGAGTDPAAPPVPGLADTPYWTNRQAVEVTELPASLLILGGGPIGCEFAQIFARFGVRVTVLEAADRLLPGEEPESSALVAQALSDDGVEVRAGAKVEHVTYDWRGFTARTSAGELTGGRLLVATGRRTSLDALGIGAAGLDPASRLLPVDDHMRATDGLYAVGDVTEHGGYTHMAMYQADIAVRDILGEGGFTADYRAVPRVTFTDPEIGGVGLTEAQAHAAGLDVRVGTADLAASARGWIHKAGNAGLIKLVADHDRGVLVGATSAGPCGGEVLAALTLAVHAEVPLDRLASMITAYPTFHRTIPTALAALG</sequence>
<comment type="cofactor">
    <cofactor evidence="4">
        <name>FAD</name>
        <dbReference type="ChEBI" id="CHEBI:57692"/>
    </cofactor>
    <text evidence="4">Binds 1 FAD per subunit.</text>
</comment>
<dbReference type="PANTHER" id="PTHR43014:SF2">
    <property type="entry name" value="MERCURIC REDUCTASE"/>
    <property type="match status" value="1"/>
</dbReference>
<feature type="binding site" evidence="4">
    <location>
        <position position="111"/>
    </location>
    <ligand>
        <name>FAD</name>
        <dbReference type="ChEBI" id="CHEBI:57692"/>
    </ligand>
</feature>
<dbReference type="SUPFAM" id="SSF51905">
    <property type="entry name" value="FAD/NAD(P)-binding domain"/>
    <property type="match status" value="1"/>
</dbReference>
<organism evidence="8 9">
    <name type="scientific">Actinocatenispora rupis</name>
    <dbReference type="NCBI Taxonomy" id="519421"/>
    <lineage>
        <taxon>Bacteria</taxon>
        <taxon>Bacillati</taxon>
        <taxon>Actinomycetota</taxon>
        <taxon>Actinomycetes</taxon>
        <taxon>Micromonosporales</taxon>
        <taxon>Micromonosporaceae</taxon>
        <taxon>Actinocatenispora</taxon>
    </lineage>
</organism>
<dbReference type="EMBL" id="BOMB01000007">
    <property type="protein sequence ID" value="GID10383.1"/>
    <property type="molecule type" value="Genomic_DNA"/>
</dbReference>
<dbReference type="AlphaFoldDB" id="A0A8J3J8P2"/>
<dbReference type="Pfam" id="PF02852">
    <property type="entry name" value="Pyr_redox_dim"/>
    <property type="match status" value="1"/>
</dbReference>
<dbReference type="PANTHER" id="PTHR43014">
    <property type="entry name" value="MERCURIC REDUCTASE"/>
    <property type="match status" value="1"/>
</dbReference>
<feature type="binding site" evidence="4">
    <location>
        <position position="202"/>
    </location>
    <ligand>
        <name>NAD(+)</name>
        <dbReference type="ChEBI" id="CHEBI:57540"/>
    </ligand>
</feature>